<feature type="domain" description="Leucine-binding protein" evidence="6">
    <location>
        <begin position="27"/>
        <end position="376"/>
    </location>
</feature>
<organism evidence="7 8">
    <name type="scientific">Oceanibacterium hippocampi</name>
    <dbReference type="NCBI Taxonomy" id="745714"/>
    <lineage>
        <taxon>Bacteria</taxon>
        <taxon>Pseudomonadati</taxon>
        <taxon>Pseudomonadota</taxon>
        <taxon>Alphaproteobacteria</taxon>
        <taxon>Sneathiellales</taxon>
        <taxon>Sneathiellaceae</taxon>
        <taxon>Oceanibacterium</taxon>
    </lineage>
</organism>
<evidence type="ECO:0000256" key="2">
    <source>
        <dbReference type="ARBA" id="ARBA00022448"/>
    </source>
</evidence>
<evidence type="ECO:0000313" key="8">
    <source>
        <dbReference type="Proteomes" id="UP000193200"/>
    </source>
</evidence>
<proteinExistence type="inferred from homology"/>
<dbReference type="PANTHER" id="PTHR30483">
    <property type="entry name" value="LEUCINE-SPECIFIC-BINDING PROTEIN"/>
    <property type="match status" value="1"/>
</dbReference>
<dbReference type="Proteomes" id="UP000193200">
    <property type="component" value="Unassembled WGS sequence"/>
</dbReference>
<keyword evidence="8" id="KW-1185">Reference proteome</keyword>
<evidence type="ECO:0000313" key="7">
    <source>
        <dbReference type="EMBL" id="SLN70730.1"/>
    </source>
</evidence>
<dbReference type="InterPro" id="IPR051010">
    <property type="entry name" value="BCAA_transport"/>
</dbReference>
<reference evidence="7 8" key="1">
    <citation type="submission" date="2017-03" db="EMBL/GenBank/DDBJ databases">
        <authorList>
            <person name="Afonso C.L."/>
            <person name="Miller P.J."/>
            <person name="Scott M.A."/>
            <person name="Spackman E."/>
            <person name="Goraichik I."/>
            <person name="Dimitrov K.M."/>
            <person name="Suarez D.L."/>
            <person name="Swayne D.E."/>
        </authorList>
    </citation>
    <scope>NUCLEOTIDE SEQUENCE [LARGE SCALE GENOMIC DNA]</scope>
    <source>
        <strain evidence="7 8">CECT 7691</strain>
    </source>
</reference>
<dbReference type="Gene3D" id="3.40.50.2300">
    <property type="match status" value="2"/>
</dbReference>
<comment type="similarity">
    <text evidence="1">Belongs to the leucine-binding protein family.</text>
</comment>
<keyword evidence="4" id="KW-0029">Amino-acid transport</keyword>
<evidence type="ECO:0000259" key="6">
    <source>
        <dbReference type="Pfam" id="PF13458"/>
    </source>
</evidence>
<evidence type="ECO:0000256" key="4">
    <source>
        <dbReference type="ARBA" id="ARBA00022970"/>
    </source>
</evidence>
<dbReference type="PANTHER" id="PTHR30483:SF6">
    <property type="entry name" value="PERIPLASMIC BINDING PROTEIN OF ABC TRANSPORTER FOR NATURAL AMINO ACIDS"/>
    <property type="match status" value="1"/>
</dbReference>
<dbReference type="OrthoDB" id="9794229at2"/>
<protein>
    <recommendedName>
        <fullName evidence="6">Leucine-binding protein domain-containing protein</fullName>
    </recommendedName>
</protein>
<evidence type="ECO:0000256" key="1">
    <source>
        <dbReference type="ARBA" id="ARBA00010062"/>
    </source>
</evidence>
<gene>
    <name evidence="7" type="ORF">OCH7691_03315</name>
</gene>
<keyword evidence="2" id="KW-0813">Transport</keyword>
<dbReference type="RefSeq" id="WP_085884670.1">
    <property type="nucleotide sequence ID" value="NZ_FWFR01000003.1"/>
</dbReference>
<dbReference type="AlphaFoldDB" id="A0A1Y5TVG5"/>
<sequence>MRHFLSCLQATAAAATLLAFTSAQAETIKIGLLLSQSGPLASYGVSMKAAAEYAVKAINDAGGVNGNELAVITEDDGSNPTNFLNGLNRLIETEKVHALVGPITSGFYQAGAPITVEKGVLMISPTATAPNLTTGIETAFRNNPSEADNIPKLLELVKSTHPDAKTISILYDKKQAADRIIGELYEQLAPKAGWEVQEVVSFLSGQMSYGDIVAKALRNGPDLVAVAAHAENAANVARELRRRGYEGPILGGTPTVSADYIKIGGAAVENTLVVVPYYYGATQAVNEAFTSGYAQMTGNAKPDPWEASTFECIGLIAHAIKQAGIAGDPANLAAERALLHKTLAAVRDYPGLIGPISFDKERVAQKATVIIKVKDGDWHAL</sequence>
<dbReference type="EMBL" id="FWFR01000003">
    <property type="protein sequence ID" value="SLN70730.1"/>
    <property type="molecule type" value="Genomic_DNA"/>
</dbReference>
<dbReference type="InterPro" id="IPR000709">
    <property type="entry name" value="Leu_Ile_Val-bd"/>
</dbReference>
<keyword evidence="3 5" id="KW-0732">Signal</keyword>
<dbReference type="GO" id="GO:0006865">
    <property type="term" value="P:amino acid transport"/>
    <property type="evidence" value="ECO:0007669"/>
    <property type="project" value="UniProtKB-KW"/>
</dbReference>
<feature type="signal peptide" evidence="5">
    <location>
        <begin position="1"/>
        <end position="25"/>
    </location>
</feature>
<dbReference type="InterPro" id="IPR028082">
    <property type="entry name" value="Peripla_BP_I"/>
</dbReference>
<dbReference type="InterPro" id="IPR028081">
    <property type="entry name" value="Leu-bd"/>
</dbReference>
<name>A0A1Y5TVG5_9PROT</name>
<dbReference type="SUPFAM" id="SSF53822">
    <property type="entry name" value="Periplasmic binding protein-like I"/>
    <property type="match status" value="1"/>
</dbReference>
<evidence type="ECO:0000256" key="5">
    <source>
        <dbReference type="SAM" id="SignalP"/>
    </source>
</evidence>
<accession>A0A1Y5TVG5</accession>
<dbReference type="Pfam" id="PF13458">
    <property type="entry name" value="Peripla_BP_6"/>
    <property type="match status" value="1"/>
</dbReference>
<dbReference type="PRINTS" id="PR00337">
    <property type="entry name" value="LEUILEVALBP"/>
</dbReference>
<dbReference type="InParanoid" id="A0A1Y5TVG5"/>
<evidence type="ECO:0000256" key="3">
    <source>
        <dbReference type="ARBA" id="ARBA00022729"/>
    </source>
</evidence>
<feature type="chain" id="PRO_5012667045" description="Leucine-binding protein domain-containing protein" evidence="5">
    <location>
        <begin position="26"/>
        <end position="381"/>
    </location>
</feature>